<evidence type="ECO:0000313" key="3">
    <source>
        <dbReference type="Proteomes" id="UP000232222"/>
    </source>
</evidence>
<evidence type="ECO:0000256" key="1">
    <source>
        <dbReference type="SAM" id="MobiDB-lite"/>
    </source>
</evidence>
<keyword evidence="3" id="KW-1185">Reference proteome</keyword>
<sequence length="390" mass="44342">MIKVLAVLSLTSFLNSPVSSLVCINKVHEVNREENIKLFEEETVLDLPLLREETNYYSTATSIAAILEYITKAKPSQTAVYKELLKITKTTDITKGMVMNTEVAKYLSKDGKNYTFSDLGLLFGRYNEDWESFEEYVKSNINNEHPLLLSFLNDSFVFKSLVIFGYSLSSESPKYNRYFYLDTKSGQRKEFVAEDLQTLTYFGNIIGNGTMFTKEHPAREKIEIPINNPVTSDKKGLDDGKDEEVADIEVNITESTGISGLGLFGALFGWISLPNFFGWISSINGDGWTTNGSRSSLDKLPKDDPEKWEDEKKDEDRKKEKTSCKSIESWIKRQLKTWVDNKKDRFIGLTYSVGSITKDEPESLGDTQDLKGRVKVDTGKKVVFEKRVKE</sequence>
<evidence type="ECO:0000313" key="2">
    <source>
        <dbReference type="EMBL" id="ATZ16148.1"/>
    </source>
</evidence>
<organism evidence="2 3">
    <name type="scientific">Entomoplasma freundtii</name>
    <dbReference type="NCBI Taxonomy" id="74700"/>
    <lineage>
        <taxon>Bacteria</taxon>
        <taxon>Bacillati</taxon>
        <taxon>Mycoplasmatota</taxon>
        <taxon>Mollicutes</taxon>
        <taxon>Entomoplasmatales</taxon>
        <taxon>Entomoplasmataceae</taxon>
        <taxon>Entomoplasma</taxon>
    </lineage>
</organism>
<feature type="compositionally biased region" description="Basic and acidic residues" evidence="1">
    <location>
        <begin position="296"/>
        <end position="319"/>
    </location>
</feature>
<protein>
    <submittedName>
        <fullName evidence="2">Uncharacterized protein</fullName>
    </submittedName>
</protein>
<reference evidence="2 3" key="1">
    <citation type="submission" date="2017-11" db="EMBL/GenBank/DDBJ databases">
        <title>Genome sequence of Entomoplasma freundtii BARC 318 (ATCC 51999).</title>
        <authorList>
            <person name="Lo W.-S."/>
            <person name="Gasparich G.E."/>
            <person name="Kuo C.-H."/>
        </authorList>
    </citation>
    <scope>NUCLEOTIDE SEQUENCE [LARGE SCALE GENOMIC DNA]</scope>
    <source>
        <strain evidence="2 3">BARC 318</strain>
    </source>
</reference>
<accession>A0A2K8NSK8</accession>
<proteinExistence type="predicted"/>
<dbReference type="Proteomes" id="UP000232222">
    <property type="component" value="Chromosome"/>
</dbReference>
<gene>
    <name evidence="2" type="ORF">EFREU_v1c01210</name>
</gene>
<dbReference type="KEGG" id="efr:EFREU_v1c01210"/>
<feature type="region of interest" description="Disordered" evidence="1">
    <location>
        <begin position="291"/>
        <end position="319"/>
    </location>
</feature>
<dbReference type="EMBL" id="CP024962">
    <property type="protein sequence ID" value="ATZ16148.1"/>
    <property type="molecule type" value="Genomic_DNA"/>
</dbReference>
<dbReference type="RefSeq" id="WP_100609108.1">
    <property type="nucleotide sequence ID" value="NZ_CP024962.1"/>
</dbReference>
<dbReference type="AlphaFoldDB" id="A0A2K8NSK8"/>
<name>A0A2K8NSK8_9MOLU</name>